<protein>
    <submittedName>
        <fullName evidence="1">Uncharacterized protein</fullName>
    </submittedName>
</protein>
<proteinExistence type="predicted"/>
<dbReference type="AlphaFoldDB" id="A0A919QES5"/>
<gene>
    <name evidence="1" type="ORF">Aph01nite_43650</name>
</gene>
<organism evidence="1 2">
    <name type="scientific">Acrocarpospora phusangensis</name>
    <dbReference type="NCBI Taxonomy" id="1070424"/>
    <lineage>
        <taxon>Bacteria</taxon>
        <taxon>Bacillati</taxon>
        <taxon>Actinomycetota</taxon>
        <taxon>Actinomycetes</taxon>
        <taxon>Streptosporangiales</taxon>
        <taxon>Streptosporangiaceae</taxon>
        <taxon>Acrocarpospora</taxon>
    </lineage>
</organism>
<reference evidence="1" key="1">
    <citation type="submission" date="2021-01" db="EMBL/GenBank/DDBJ databases">
        <title>Whole genome shotgun sequence of Acrocarpospora phusangensis NBRC 108782.</title>
        <authorList>
            <person name="Komaki H."/>
            <person name="Tamura T."/>
        </authorList>
    </citation>
    <scope>NUCLEOTIDE SEQUENCE</scope>
    <source>
        <strain evidence="1">NBRC 108782</strain>
    </source>
</reference>
<keyword evidence="2" id="KW-1185">Reference proteome</keyword>
<dbReference type="EMBL" id="BOOA01000035">
    <property type="protein sequence ID" value="GIH26055.1"/>
    <property type="molecule type" value="Genomic_DNA"/>
</dbReference>
<sequence>MYAWVTNHGKHGGAAKAWMHRSFYLHGLPRSVLWCRIFGHRPVVDGYGPVRPGLHAARWVCCDRCGVRPDPQGNLDESVWSLGQRYDGPFVEPSGQLDRATVERVAELICTGERKPGPWPKKPTGDVSAELVVGRTFRAFSVELKIGNAGSENKVAAHLQIWPFGALYLSFGSFGTWLQRRLNPVGYDSRGIELSAGEWRISWKLWAKRNEWSRDDPKWMQGSISLDLIEHIYGPKRYNYENVGEPQQITVRMPHGDDHEATVQLQRQTLGRRRGRKRYAWVVDWTAEGGIPTRPGEDRGGVWSSAVEVPDAAVEDGGWPMVAAACIASALTADRVRRGYRVAT</sequence>
<name>A0A919QES5_9ACTN</name>
<accession>A0A919QES5</accession>
<evidence type="ECO:0000313" key="2">
    <source>
        <dbReference type="Proteomes" id="UP000640052"/>
    </source>
</evidence>
<dbReference type="RefSeq" id="WP_204042746.1">
    <property type="nucleotide sequence ID" value="NZ_BOOA01000035.1"/>
</dbReference>
<dbReference type="Proteomes" id="UP000640052">
    <property type="component" value="Unassembled WGS sequence"/>
</dbReference>
<comment type="caution">
    <text evidence="1">The sequence shown here is derived from an EMBL/GenBank/DDBJ whole genome shotgun (WGS) entry which is preliminary data.</text>
</comment>
<evidence type="ECO:0000313" key="1">
    <source>
        <dbReference type="EMBL" id="GIH26055.1"/>
    </source>
</evidence>